<dbReference type="InParanoid" id="A0A163LN86"/>
<accession>A0A163LN86</accession>
<dbReference type="EMBL" id="LT549914">
    <property type="protein sequence ID" value="SAL94728.1"/>
    <property type="molecule type" value="Genomic_DNA"/>
</dbReference>
<dbReference type="OrthoDB" id="63935at2759"/>
<dbReference type="PANTHER" id="PTHR15020:SF50">
    <property type="entry name" value="UPF0659 PROTEIN YMR090W"/>
    <property type="match status" value="1"/>
</dbReference>
<feature type="domain" description="NAD(P)-binding" evidence="1">
    <location>
        <begin position="11"/>
        <end position="205"/>
    </location>
</feature>
<dbReference type="Gene3D" id="3.40.50.720">
    <property type="entry name" value="NAD(P)-binding Rossmann-like Domain"/>
    <property type="match status" value="1"/>
</dbReference>
<dbReference type="InterPro" id="IPR016040">
    <property type="entry name" value="NAD(P)-bd_dom"/>
</dbReference>
<dbReference type="PANTHER" id="PTHR15020">
    <property type="entry name" value="FLAVIN REDUCTASE-RELATED"/>
    <property type="match status" value="1"/>
</dbReference>
<proteinExistence type="predicted"/>
<dbReference type="Proteomes" id="UP000078561">
    <property type="component" value="Unassembled WGS sequence"/>
</dbReference>
<sequence>MRIAVLGGSQGCARQMVAQSLAKDNSDQHTFVLLVRNPATIDYDDSQRSRMTLVQGDALDPAAVRQVVSGADVVVTSIGASVTPTLKMTHPGLCEDGIKVLLGVLESMEQRPRRLIAVSTTGAIDGGEVPWLFRPLYHLALAAPHADKKAMEERITSSCPIDWIILRPSLLTNGVLTGEYRTDTKRLVGYTISRQDVGHFMLNQCLDDDNAAKWLKHFVIITY</sequence>
<protein>
    <recommendedName>
        <fullName evidence="1">NAD(P)-binding domain-containing protein</fullName>
    </recommendedName>
</protein>
<dbReference type="Pfam" id="PF13460">
    <property type="entry name" value="NAD_binding_10"/>
    <property type="match status" value="1"/>
</dbReference>
<name>A0A163LN86_ABSGL</name>
<dbReference type="STRING" id="4829.A0A163LN86"/>
<gene>
    <name evidence="2" type="primary">ABSGL_00014.1 scaffold 55</name>
</gene>
<dbReference type="AlphaFoldDB" id="A0A163LN86"/>
<dbReference type="SUPFAM" id="SSF51735">
    <property type="entry name" value="NAD(P)-binding Rossmann-fold domains"/>
    <property type="match status" value="1"/>
</dbReference>
<evidence type="ECO:0000259" key="1">
    <source>
        <dbReference type="Pfam" id="PF13460"/>
    </source>
</evidence>
<dbReference type="OMA" id="MLPLYHW"/>
<dbReference type="InterPro" id="IPR036291">
    <property type="entry name" value="NAD(P)-bd_dom_sf"/>
</dbReference>
<keyword evidence="3" id="KW-1185">Reference proteome</keyword>
<organism evidence="2">
    <name type="scientific">Absidia glauca</name>
    <name type="common">Pin mould</name>
    <dbReference type="NCBI Taxonomy" id="4829"/>
    <lineage>
        <taxon>Eukaryota</taxon>
        <taxon>Fungi</taxon>
        <taxon>Fungi incertae sedis</taxon>
        <taxon>Mucoromycota</taxon>
        <taxon>Mucoromycotina</taxon>
        <taxon>Mucoromycetes</taxon>
        <taxon>Mucorales</taxon>
        <taxon>Cunninghamellaceae</taxon>
        <taxon>Absidia</taxon>
    </lineage>
</organism>
<reference evidence="2" key="1">
    <citation type="submission" date="2016-04" db="EMBL/GenBank/DDBJ databases">
        <authorList>
            <person name="Evans L.H."/>
            <person name="Alamgir A."/>
            <person name="Owens N."/>
            <person name="Weber N.D."/>
            <person name="Virtaneva K."/>
            <person name="Barbian K."/>
            <person name="Babar A."/>
            <person name="Rosenke K."/>
        </authorList>
    </citation>
    <scope>NUCLEOTIDE SEQUENCE [LARGE SCALE GENOMIC DNA]</scope>
    <source>
        <strain evidence="2">CBS 101.48</strain>
    </source>
</reference>
<evidence type="ECO:0000313" key="3">
    <source>
        <dbReference type="Proteomes" id="UP000078561"/>
    </source>
</evidence>
<evidence type="ECO:0000313" key="2">
    <source>
        <dbReference type="EMBL" id="SAL94728.1"/>
    </source>
</evidence>